<dbReference type="Proteomes" id="UP001470230">
    <property type="component" value="Unassembled WGS sequence"/>
</dbReference>
<accession>A0ABR2KKP4</accession>
<organism evidence="1 2">
    <name type="scientific">Tritrichomonas musculus</name>
    <dbReference type="NCBI Taxonomy" id="1915356"/>
    <lineage>
        <taxon>Eukaryota</taxon>
        <taxon>Metamonada</taxon>
        <taxon>Parabasalia</taxon>
        <taxon>Tritrichomonadida</taxon>
        <taxon>Tritrichomonadidae</taxon>
        <taxon>Tritrichomonas</taxon>
    </lineage>
</organism>
<dbReference type="EMBL" id="JAPFFF010000004">
    <property type="protein sequence ID" value="KAK8891679.1"/>
    <property type="molecule type" value="Genomic_DNA"/>
</dbReference>
<evidence type="ECO:0000313" key="1">
    <source>
        <dbReference type="EMBL" id="KAK8891679.1"/>
    </source>
</evidence>
<sequence length="174" mass="20114">MNRKFCSKSTFYEAQKSILQAVIKYTDVSMSNARKNPSINAIVCGDGRYPIRPNASHCSFDIIDIETNEIIAIGIVDKNSVYHPDETFMDTSNLLESEALQRAIDQFRECKQKIKAFVIYGDKKNRTLLETEDFHPKIMVNTNHLYLSFERYLNKELSENKHMVQDCNDCFKGI</sequence>
<protein>
    <submittedName>
        <fullName evidence="1">Uncharacterized protein</fullName>
    </submittedName>
</protein>
<keyword evidence="2" id="KW-1185">Reference proteome</keyword>
<name>A0ABR2KKP4_9EUKA</name>
<reference evidence="1 2" key="1">
    <citation type="submission" date="2024-04" db="EMBL/GenBank/DDBJ databases">
        <title>Tritrichomonas musculus Genome.</title>
        <authorList>
            <person name="Alves-Ferreira E."/>
            <person name="Grigg M."/>
            <person name="Lorenzi H."/>
            <person name="Galac M."/>
        </authorList>
    </citation>
    <scope>NUCLEOTIDE SEQUENCE [LARGE SCALE GENOMIC DNA]</scope>
    <source>
        <strain evidence="1 2">EAF2021</strain>
    </source>
</reference>
<comment type="caution">
    <text evidence="1">The sequence shown here is derived from an EMBL/GenBank/DDBJ whole genome shotgun (WGS) entry which is preliminary data.</text>
</comment>
<evidence type="ECO:0000313" key="2">
    <source>
        <dbReference type="Proteomes" id="UP001470230"/>
    </source>
</evidence>
<gene>
    <name evidence="1" type="ORF">M9Y10_028899</name>
</gene>
<proteinExistence type="predicted"/>